<dbReference type="PANTHER" id="PTHR10073">
    <property type="entry name" value="DNA MISMATCH REPAIR PROTEIN MLH, PMS, MUTL"/>
    <property type="match status" value="1"/>
</dbReference>
<dbReference type="InterPro" id="IPR042120">
    <property type="entry name" value="MutL_C_dimsub"/>
</dbReference>
<dbReference type="Gene3D" id="3.30.565.10">
    <property type="entry name" value="Histidine kinase-like ATPase, C-terminal domain"/>
    <property type="match status" value="1"/>
</dbReference>
<keyword evidence="7" id="KW-0378">Hydrolase</keyword>
<dbReference type="InterPro" id="IPR014790">
    <property type="entry name" value="MutL_C"/>
</dbReference>
<dbReference type="GO" id="GO:0000710">
    <property type="term" value="P:meiotic mismatch repair"/>
    <property type="evidence" value="ECO:0007669"/>
    <property type="project" value="UniProtKB-ARBA"/>
</dbReference>
<dbReference type="CDD" id="cd03484">
    <property type="entry name" value="MutL_Trans_hPMS_2_like"/>
    <property type="match status" value="1"/>
</dbReference>
<dbReference type="GO" id="GO:0140664">
    <property type="term" value="F:ATP-dependent DNA damage sensor activity"/>
    <property type="evidence" value="ECO:0007669"/>
    <property type="project" value="InterPro"/>
</dbReference>
<dbReference type="GO" id="GO:0030983">
    <property type="term" value="F:mismatched DNA binding"/>
    <property type="evidence" value="ECO:0007669"/>
    <property type="project" value="InterPro"/>
</dbReference>
<accession>A0AAN7H3M5</accession>
<feature type="compositionally biased region" description="Low complexity" evidence="4">
    <location>
        <begin position="917"/>
        <end position="933"/>
    </location>
</feature>
<dbReference type="Pfam" id="PF01119">
    <property type="entry name" value="DNA_mis_repair"/>
    <property type="match status" value="1"/>
</dbReference>
<protein>
    <recommendedName>
        <fullName evidence="3">DNA mismatch repair protein PMS1</fullName>
    </recommendedName>
</protein>
<dbReference type="CDD" id="cd16926">
    <property type="entry name" value="HATPase_MutL-MLH-PMS-like"/>
    <property type="match status" value="1"/>
</dbReference>
<feature type="region of interest" description="Disordered" evidence="4">
    <location>
        <begin position="754"/>
        <end position="787"/>
    </location>
</feature>
<feature type="compositionally biased region" description="Acidic residues" evidence="4">
    <location>
        <begin position="442"/>
        <end position="455"/>
    </location>
</feature>
<feature type="compositionally biased region" description="Basic and acidic residues" evidence="4">
    <location>
        <begin position="549"/>
        <end position="562"/>
    </location>
</feature>
<dbReference type="FunFam" id="3.30.565.10:FF:000014">
    <property type="entry name" value="Mismatch repair endonuclease pms1, putative"/>
    <property type="match status" value="1"/>
</dbReference>
<feature type="region of interest" description="Disordered" evidence="4">
    <location>
        <begin position="371"/>
        <end position="604"/>
    </location>
</feature>
<dbReference type="PANTHER" id="PTHR10073:SF52">
    <property type="entry name" value="MISMATCH REPAIR ENDONUCLEASE PMS2"/>
    <property type="match status" value="1"/>
</dbReference>
<dbReference type="GO" id="GO:0004519">
    <property type="term" value="F:endonuclease activity"/>
    <property type="evidence" value="ECO:0007669"/>
    <property type="project" value="UniProtKB-KW"/>
</dbReference>
<feature type="compositionally biased region" description="Polar residues" evidence="4">
    <location>
        <begin position="719"/>
        <end position="729"/>
    </location>
</feature>
<dbReference type="InterPro" id="IPR038973">
    <property type="entry name" value="MutL/Mlh/Pms-like"/>
</dbReference>
<dbReference type="GO" id="GO:0016887">
    <property type="term" value="F:ATP hydrolysis activity"/>
    <property type="evidence" value="ECO:0007669"/>
    <property type="project" value="InterPro"/>
</dbReference>
<dbReference type="SUPFAM" id="SSF55874">
    <property type="entry name" value="ATPase domain of HSP90 chaperone/DNA topoisomerase II/histidine kinase"/>
    <property type="match status" value="1"/>
</dbReference>
<dbReference type="SUPFAM" id="SSF118116">
    <property type="entry name" value="DNA mismatch repair protein MutL"/>
    <property type="match status" value="1"/>
</dbReference>
<dbReference type="FunFam" id="3.30.1370.100:FF:000001">
    <property type="entry name" value="Mismatch repair endonuclease pms1, putative"/>
    <property type="match status" value="1"/>
</dbReference>
<feature type="compositionally biased region" description="Low complexity" evidence="4">
    <location>
        <begin position="568"/>
        <end position="578"/>
    </location>
</feature>
<proteinExistence type="inferred from homology"/>
<feature type="region of interest" description="Disordered" evidence="4">
    <location>
        <begin position="670"/>
        <end position="737"/>
    </location>
</feature>
<feature type="domain" description="DNA mismatch repair protein S5" evidence="6">
    <location>
        <begin position="220"/>
        <end position="358"/>
    </location>
</feature>
<organism evidence="7 8">
    <name type="scientific">Podospora fimiseda</name>
    <dbReference type="NCBI Taxonomy" id="252190"/>
    <lineage>
        <taxon>Eukaryota</taxon>
        <taxon>Fungi</taxon>
        <taxon>Dikarya</taxon>
        <taxon>Ascomycota</taxon>
        <taxon>Pezizomycotina</taxon>
        <taxon>Sordariomycetes</taxon>
        <taxon>Sordariomycetidae</taxon>
        <taxon>Sordariales</taxon>
        <taxon>Podosporaceae</taxon>
        <taxon>Podospora</taxon>
    </lineage>
</organism>
<dbReference type="InterPro" id="IPR020568">
    <property type="entry name" value="Ribosomal_Su5_D2-typ_SF"/>
</dbReference>
<dbReference type="GO" id="GO:0032389">
    <property type="term" value="C:MutLalpha complex"/>
    <property type="evidence" value="ECO:0007669"/>
    <property type="project" value="TreeGrafter"/>
</dbReference>
<dbReference type="Gene3D" id="3.30.1370.100">
    <property type="entry name" value="MutL, C-terminal domain, regulatory subdomain"/>
    <property type="match status" value="1"/>
</dbReference>
<dbReference type="InterPro" id="IPR037198">
    <property type="entry name" value="MutL_C_sf"/>
</dbReference>
<dbReference type="SMART" id="SM00853">
    <property type="entry name" value="MutL_C"/>
    <property type="match status" value="1"/>
</dbReference>
<dbReference type="SMART" id="SM01340">
    <property type="entry name" value="DNA_mis_repair"/>
    <property type="match status" value="1"/>
</dbReference>
<evidence type="ECO:0000256" key="3">
    <source>
        <dbReference type="ARBA" id="ARBA00070941"/>
    </source>
</evidence>
<dbReference type="InterPro" id="IPR014762">
    <property type="entry name" value="DNA_mismatch_repair_CS"/>
</dbReference>
<feature type="compositionally biased region" description="Pro residues" evidence="4">
    <location>
        <begin position="579"/>
        <end position="590"/>
    </location>
</feature>
<evidence type="ECO:0000256" key="4">
    <source>
        <dbReference type="SAM" id="MobiDB-lite"/>
    </source>
</evidence>
<dbReference type="InterPro" id="IPR013507">
    <property type="entry name" value="DNA_mismatch_S5_2-like"/>
</dbReference>
<feature type="compositionally biased region" description="Polar residues" evidence="4">
    <location>
        <begin position="397"/>
        <end position="410"/>
    </location>
</feature>
<dbReference type="AlphaFoldDB" id="A0AAN7H3M5"/>
<name>A0AAN7H3M5_9PEZI</name>
<feature type="compositionally biased region" description="Basic and acidic residues" evidence="4">
    <location>
        <begin position="762"/>
        <end position="777"/>
    </location>
</feature>
<dbReference type="FunFam" id="3.30.230.10:FF:000120">
    <property type="entry name" value="Mismatch repair endonuclease PMS2"/>
    <property type="match status" value="1"/>
</dbReference>
<dbReference type="InterPro" id="IPR042121">
    <property type="entry name" value="MutL_C_regsub"/>
</dbReference>
<keyword evidence="8" id="KW-1185">Reference proteome</keyword>
<keyword evidence="7" id="KW-0255">Endonuclease</keyword>
<evidence type="ECO:0000256" key="2">
    <source>
        <dbReference type="ARBA" id="ARBA00022763"/>
    </source>
</evidence>
<evidence type="ECO:0000259" key="5">
    <source>
        <dbReference type="SMART" id="SM00853"/>
    </source>
</evidence>
<feature type="region of interest" description="Disordered" evidence="4">
    <location>
        <begin position="917"/>
        <end position="936"/>
    </location>
</feature>
<reference evidence="7" key="1">
    <citation type="journal article" date="2023" name="Mol. Phylogenet. Evol.">
        <title>Genome-scale phylogeny and comparative genomics of the fungal order Sordariales.</title>
        <authorList>
            <person name="Hensen N."/>
            <person name="Bonometti L."/>
            <person name="Westerberg I."/>
            <person name="Brannstrom I.O."/>
            <person name="Guillou S."/>
            <person name="Cros-Aarteil S."/>
            <person name="Calhoun S."/>
            <person name="Haridas S."/>
            <person name="Kuo A."/>
            <person name="Mondo S."/>
            <person name="Pangilinan J."/>
            <person name="Riley R."/>
            <person name="LaButti K."/>
            <person name="Andreopoulos B."/>
            <person name="Lipzen A."/>
            <person name="Chen C."/>
            <person name="Yan M."/>
            <person name="Daum C."/>
            <person name="Ng V."/>
            <person name="Clum A."/>
            <person name="Steindorff A."/>
            <person name="Ohm R.A."/>
            <person name="Martin F."/>
            <person name="Silar P."/>
            <person name="Natvig D.O."/>
            <person name="Lalanne C."/>
            <person name="Gautier V."/>
            <person name="Ament-Velasquez S.L."/>
            <person name="Kruys A."/>
            <person name="Hutchinson M.I."/>
            <person name="Powell A.J."/>
            <person name="Barry K."/>
            <person name="Miller A.N."/>
            <person name="Grigoriev I.V."/>
            <person name="Debuchy R."/>
            <person name="Gladieux P."/>
            <person name="Hiltunen Thoren M."/>
            <person name="Johannesson H."/>
        </authorList>
    </citation>
    <scope>NUCLEOTIDE SEQUENCE</scope>
    <source>
        <strain evidence="7">CBS 990.96</strain>
    </source>
</reference>
<dbReference type="Gene3D" id="3.30.230.10">
    <property type="match status" value="1"/>
</dbReference>
<evidence type="ECO:0000313" key="7">
    <source>
        <dbReference type="EMBL" id="KAK4230072.1"/>
    </source>
</evidence>
<keyword evidence="2" id="KW-0227">DNA damage</keyword>
<sequence length="1156" mass="128814">MASNVTIKAIDASAVHQIQAGQVIVDLCSVAKELVENSFDAGATVLDVRFKNHGLDSIEVQDNGTGIAAHNYESVALKHCTSKLESYDDLSTLETFGFRGEALSSLCALSKFSVVTCTQDDVPRASRLEFDVSGKLKSTSVVSGQRGTTVIVENLFRNLPVRRRELERNIKREWGKVINLLNQYACIQTNVKFTVWQLPTKGNKMMMFGTKGNPNTRENIINIFGVKTMNALVAMDLKLELIPTTGPLDKGKRKEGEPAKVRIKGFVSKPVHGEGRQTPDRQMFYVNGRPCGLPQFTKVFNEVYRSYNSSQLPFIFADIQLDTHLYDVNVSPDKRTILLHDQGQMLDNLRDSLIELFETQDVTIPVTQTPVHTKARFRPPTSVRSVTPGTVLGKTARATTVDTRQSTEPNSPIRHGSEAGRSDDESDEAEHHEEDSLSAQDEVQDEVELDQDVEPTEQTGASTHARPVWLNRNVSTRVPPPKGSIANRQESEDIPDDLESTTTAQREEDEEYRRASRAQFQATTGVSGINKPFIQPIPKSSAKYKQAGRRAEPDSNDTRIVDYDDYDMPYSSDSEPSIPAIPPPSQPPAPRSTLRTFSRPMRHSSQEVATITIGNHTVTSVIGNPAKRPRMDETLHLARPAKPSQSGKRVVAIPSFGQTLTQMFGSRAKSGGNLEITTRDLEVDDDEEEDEDMEIEDLGVATSDEEVDEDSLFVDQGKRTNAGSQSEGSIQGVDDGASVYADDRSDAEMIEGLEDPENENSQPDHEHPESDHGHHDAEDDDEYLDEEEKKAMETKKVQKMIETIEIATATEKTAEEAEKRTEMLLTGMRTRKDMTLNLATTLKTSEEQINQQIKALARHLPPPSAQQILSTQDPEIIDAEDAEENLSLKISKSDFGKMKIIGQFNKGFVIAVREASSSQSSTPSSTPLSTQQQQKEDDELFIIDQHASDEKYNFERLQSASTVDSQRLVHPKQLDLTPLEEETVLENLPALERNGFKVTVDSSGDKPVGSRCKLLSLPISRETTFSLADLEELIYLLGDNPTSSATTIPRPDRVRKMLAMRACRCSVMIGQALSRQHMEKIVRHMGEMDKPWNCPHGRPTMRHLCGLGGAWDGGRLWEEGNGFDEKKKKPEIDWKKWVVDQKGKVKKKKVKVKEEE</sequence>
<dbReference type="InterPro" id="IPR002099">
    <property type="entry name" value="MutL/Mlh/PMS"/>
</dbReference>
<feature type="domain" description="MutL C-terminal dimerisation" evidence="5">
    <location>
        <begin position="900"/>
        <end position="1073"/>
    </location>
</feature>
<dbReference type="InterPro" id="IPR014721">
    <property type="entry name" value="Ribsml_uS5_D2-typ_fold_subgr"/>
</dbReference>
<gene>
    <name evidence="7" type="ORF">QBC38DRAFT_63104</name>
</gene>
<comment type="similarity">
    <text evidence="1">Belongs to the DNA mismatch repair MutL/HexB family.</text>
</comment>
<feature type="compositionally biased region" description="Basic and acidic residues" evidence="4">
    <location>
        <begin position="415"/>
        <end position="435"/>
    </location>
</feature>
<dbReference type="Pfam" id="PF08676">
    <property type="entry name" value="MutL_C"/>
    <property type="match status" value="1"/>
</dbReference>
<evidence type="ECO:0000259" key="6">
    <source>
        <dbReference type="SMART" id="SM01340"/>
    </source>
</evidence>
<dbReference type="PROSITE" id="PS00058">
    <property type="entry name" value="DNA_MISMATCH_REPAIR_1"/>
    <property type="match status" value="1"/>
</dbReference>
<evidence type="ECO:0000313" key="8">
    <source>
        <dbReference type="Proteomes" id="UP001301958"/>
    </source>
</evidence>
<dbReference type="Gene3D" id="3.30.1540.20">
    <property type="entry name" value="MutL, C-terminal domain, dimerisation subdomain"/>
    <property type="match status" value="1"/>
</dbReference>
<reference evidence="7" key="2">
    <citation type="submission" date="2023-05" db="EMBL/GenBank/DDBJ databases">
        <authorList>
            <consortium name="Lawrence Berkeley National Laboratory"/>
            <person name="Steindorff A."/>
            <person name="Hensen N."/>
            <person name="Bonometti L."/>
            <person name="Westerberg I."/>
            <person name="Brannstrom I.O."/>
            <person name="Guillou S."/>
            <person name="Cros-Aarteil S."/>
            <person name="Calhoun S."/>
            <person name="Haridas S."/>
            <person name="Kuo A."/>
            <person name="Mondo S."/>
            <person name="Pangilinan J."/>
            <person name="Riley R."/>
            <person name="Labutti K."/>
            <person name="Andreopoulos B."/>
            <person name="Lipzen A."/>
            <person name="Chen C."/>
            <person name="Yanf M."/>
            <person name="Daum C."/>
            <person name="Ng V."/>
            <person name="Clum A."/>
            <person name="Ohm R."/>
            <person name="Martin F."/>
            <person name="Silar P."/>
            <person name="Natvig D."/>
            <person name="Lalanne C."/>
            <person name="Gautier V."/>
            <person name="Ament-Velasquez S.L."/>
            <person name="Kruys A."/>
            <person name="Hutchinson M.I."/>
            <person name="Powell A.J."/>
            <person name="Barry K."/>
            <person name="Miller A.N."/>
            <person name="Grigoriev I.V."/>
            <person name="Debuchy R."/>
            <person name="Gladieux P."/>
            <person name="Thoren M.H."/>
            <person name="Johannesson H."/>
        </authorList>
    </citation>
    <scope>NUCLEOTIDE SEQUENCE</scope>
    <source>
        <strain evidence="7">CBS 990.96</strain>
    </source>
</reference>
<feature type="compositionally biased region" description="Polar residues" evidence="4">
    <location>
        <begin position="518"/>
        <end position="527"/>
    </location>
</feature>
<dbReference type="InterPro" id="IPR036890">
    <property type="entry name" value="HATPase_C_sf"/>
</dbReference>
<dbReference type="Proteomes" id="UP001301958">
    <property type="component" value="Unassembled WGS sequence"/>
</dbReference>
<keyword evidence="7" id="KW-0540">Nuclease</keyword>
<evidence type="ECO:0000256" key="1">
    <source>
        <dbReference type="ARBA" id="ARBA00006082"/>
    </source>
</evidence>
<dbReference type="GO" id="GO:0005524">
    <property type="term" value="F:ATP binding"/>
    <property type="evidence" value="ECO:0007669"/>
    <property type="project" value="InterPro"/>
</dbReference>
<dbReference type="FunFam" id="3.30.1540.20:FF:000019">
    <property type="entry name" value="PMS1 homolog 2, mismatch repair system component"/>
    <property type="match status" value="1"/>
</dbReference>
<dbReference type="EMBL" id="MU865302">
    <property type="protein sequence ID" value="KAK4230072.1"/>
    <property type="molecule type" value="Genomic_DNA"/>
</dbReference>
<dbReference type="Pfam" id="PF13589">
    <property type="entry name" value="HATPase_c_3"/>
    <property type="match status" value="1"/>
</dbReference>
<dbReference type="SUPFAM" id="SSF54211">
    <property type="entry name" value="Ribosomal protein S5 domain 2-like"/>
    <property type="match status" value="1"/>
</dbReference>
<dbReference type="NCBIfam" id="TIGR00585">
    <property type="entry name" value="mutl"/>
    <property type="match status" value="1"/>
</dbReference>
<feature type="compositionally biased region" description="Acidic residues" evidence="4">
    <location>
        <begin position="682"/>
        <end position="712"/>
    </location>
</feature>
<comment type="caution">
    <text evidence="7">The sequence shown here is derived from an EMBL/GenBank/DDBJ whole genome shotgun (WGS) entry which is preliminary data.</text>
</comment>